<keyword evidence="4" id="KW-1133">Transmembrane helix</keyword>
<feature type="domain" description="POTRA" evidence="6">
    <location>
        <begin position="47"/>
        <end position="103"/>
    </location>
</feature>
<gene>
    <name evidence="7" type="ORF">H9741_07440</name>
</gene>
<dbReference type="Pfam" id="PF08478">
    <property type="entry name" value="POTRA_1"/>
    <property type="match status" value="1"/>
</dbReference>
<evidence type="ECO:0000256" key="2">
    <source>
        <dbReference type="ARBA" id="ARBA00022618"/>
    </source>
</evidence>
<comment type="caution">
    <text evidence="7">The sequence shown here is derived from an EMBL/GenBank/DDBJ whole genome shotgun (WGS) entry which is preliminary data.</text>
</comment>
<dbReference type="AlphaFoldDB" id="A0A9D1V8U7"/>
<keyword evidence="3" id="KW-0812">Transmembrane</keyword>
<accession>A0A9D1V8U7</accession>
<proteinExistence type="predicted"/>
<reference evidence="7" key="2">
    <citation type="submission" date="2021-04" db="EMBL/GenBank/DDBJ databases">
        <authorList>
            <person name="Gilroy R."/>
        </authorList>
    </citation>
    <scope>NUCLEOTIDE SEQUENCE</scope>
    <source>
        <strain evidence="7">811</strain>
    </source>
</reference>
<organism evidence="7 8">
    <name type="scientific">Candidatus Borkfalkia faecipullorum</name>
    <dbReference type="NCBI Taxonomy" id="2838510"/>
    <lineage>
        <taxon>Bacteria</taxon>
        <taxon>Bacillati</taxon>
        <taxon>Bacillota</taxon>
        <taxon>Clostridia</taxon>
        <taxon>Christensenellales</taxon>
        <taxon>Christensenellaceae</taxon>
        <taxon>Candidatus Borkfalkia</taxon>
    </lineage>
</organism>
<keyword evidence="2" id="KW-0132">Cell division</keyword>
<protein>
    <submittedName>
        <fullName evidence="7">FtsQ-type POTRA domain-containing protein</fullName>
    </submittedName>
</protein>
<evidence type="ECO:0000256" key="5">
    <source>
        <dbReference type="ARBA" id="ARBA00023306"/>
    </source>
</evidence>
<evidence type="ECO:0000313" key="7">
    <source>
        <dbReference type="EMBL" id="HIX08285.1"/>
    </source>
</evidence>
<evidence type="ECO:0000313" key="8">
    <source>
        <dbReference type="Proteomes" id="UP000824204"/>
    </source>
</evidence>
<evidence type="ECO:0000259" key="6">
    <source>
        <dbReference type="Pfam" id="PF08478"/>
    </source>
</evidence>
<evidence type="ECO:0000256" key="4">
    <source>
        <dbReference type="ARBA" id="ARBA00022989"/>
    </source>
</evidence>
<dbReference type="Proteomes" id="UP000824204">
    <property type="component" value="Unassembled WGS sequence"/>
</dbReference>
<name>A0A9D1V8U7_9FIRM</name>
<sequence length="275" mass="31049">MRSKKAVILYAVAVFLIVFLITINTVCAITQFEVYYTVESAVMEERAETVQKTLESKYLHKSFLFFDENKVNEVVAQESGGYLQVMSVEKNFPNRITVRVRERMETFAFRLENSEKYYVIGDDGTILSVSNENKNNIAGKNIEIRGIPFGAQQEVGDVFTVASGSEDAYRALVTILAELKSRGMQGNVTAIDYATVGGSDPAYRYSYFYVHTVEGVRFWIVSPEKDTQRKIVQVLDVYASLTDAQRLDGYIFTGSGNAEYSTNRPPELDEIYPET</sequence>
<evidence type="ECO:0000256" key="3">
    <source>
        <dbReference type="ARBA" id="ARBA00022692"/>
    </source>
</evidence>
<reference evidence="7" key="1">
    <citation type="journal article" date="2021" name="PeerJ">
        <title>Extensive microbial diversity within the chicken gut microbiome revealed by metagenomics and culture.</title>
        <authorList>
            <person name="Gilroy R."/>
            <person name="Ravi A."/>
            <person name="Getino M."/>
            <person name="Pursley I."/>
            <person name="Horton D.L."/>
            <person name="Alikhan N.F."/>
            <person name="Baker D."/>
            <person name="Gharbi K."/>
            <person name="Hall N."/>
            <person name="Watson M."/>
            <person name="Adriaenssens E.M."/>
            <person name="Foster-Nyarko E."/>
            <person name="Jarju S."/>
            <person name="Secka A."/>
            <person name="Antonio M."/>
            <person name="Oren A."/>
            <person name="Chaudhuri R.R."/>
            <person name="La Ragione R."/>
            <person name="Hildebrand F."/>
            <person name="Pallen M.J."/>
        </authorList>
    </citation>
    <scope>NUCLEOTIDE SEQUENCE</scope>
    <source>
        <strain evidence="7">811</strain>
    </source>
</reference>
<keyword evidence="4" id="KW-0472">Membrane</keyword>
<keyword evidence="1" id="KW-1003">Cell membrane</keyword>
<dbReference type="EMBL" id="DXFX01000097">
    <property type="protein sequence ID" value="HIX08285.1"/>
    <property type="molecule type" value="Genomic_DNA"/>
</dbReference>
<evidence type="ECO:0000256" key="1">
    <source>
        <dbReference type="ARBA" id="ARBA00022475"/>
    </source>
</evidence>
<keyword evidence="5" id="KW-0131">Cell cycle</keyword>
<dbReference type="InterPro" id="IPR013685">
    <property type="entry name" value="POTRA_FtsQ_type"/>
</dbReference>